<evidence type="ECO:0000313" key="1">
    <source>
        <dbReference type="EMBL" id="KAI3697312.1"/>
    </source>
</evidence>
<proteinExistence type="predicted"/>
<sequence>MTISFPRFPPIDHAFFPLPHHCSDLKPDHLDLAIHSTLFLLLLMIERLRLGCVTRGVDSYMIHIMKFYQDADQLVIMDIALFDYSSLLRLGCVTRGVDSYMIHTMKFYQDADQLVIMDIALFDYSSLIHSLETCNTTPSPSPFSSSSHLLKMEMRGYGWGVEVEVGAGEVGGDRVDSGQLSAGDRELESVVLYQE</sequence>
<dbReference type="EMBL" id="CM042056">
    <property type="protein sequence ID" value="KAI3697312.1"/>
    <property type="molecule type" value="Genomic_DNA"/>
</dbReference>
<dbReference type="Proteomes" id="UP001055879">
    <property type="component" value="Linkage Group LG10"/>
</dbReference>
<keyword evidence="2" id="KW-1185">Reference proteome</keyword>
<comment type="caution">
    <text evidence="1">The sequence shown here is derived from an EMBL/GenBank/DDBJ whole genome shotgun (WGS) entry which is preliminary data.</text>
</comment>
<organism evidence="1 2">
    <name type="scientific">Arctium lappa</name>
    <name type="common">Greater burdock</name>
    <name type="synonym">Lappa major</name>
    <dbReference type="NCBI Taxonomy" id="4217"/>
    <lineage>
        <taxon>Eukaryota</taxon>
        <taxon>Viridiplantae</taxon>
        <taxon>Streptophyta</taxon>
        <taxon>Embryophyta</taxon>
        <taxon>Tracheophyta</taxon>
        <taxon>Spermatophyta</taxon>
        <taxon>Magnoliopsida</taxon>
        <taxon>eudicotyledons</taxon>
        <taxon>Gunneridae</taxon>
        <taxon>Pentapetalae</taxon>
        <taxon>asterids</taxon>
        <taxon>campanulids</taxon>
        <taxon>Asterales</taxon>
        <taxon>Asteraceae</taxon>
        <taxon>Carduoideae</taxon>
        <taxon>Cardueae</taxon>
        <taxon>Arctiinae</taxon>
        <taxon>Arctium</taxon>
    </lineage>
</organism>
<name>A0ACB8ZH31_ARCLA</name>
<reference evidence="2" key="1">
    <citation type="journal article" date="2022" name="Mol. Ecol. Resour.">
        <title>The genomes of chicory, endive, great burdock and yacon provide insights into Asteraceae palaeo-polyploidization history and plant inulin production.</title>
        <authorList>
            <person name="Fan W."/>
            <person name="Wang S."/>
            <person name="Wang H."/>
            <person name="Wang A."/>
            <person name="Jiang F."/>
            <person name="Liu H."/>
            <person name="Zhao H."/>
            <person name="Xu D."/>
            <person name="Zhang Y."/>
        </authorList>
    </citation>
    <scope>NUCLEOTIDE SEQUENCE [LARGE SCALE GENOMIC DNA]</scope>
    <source>
        <strain evidence="2">cv. Niubang</strain>
    </source>
</reference>
<reference evidence="1 2" key="2">
    <citation type="journal article" date="2022" name="Mol. Ecol. Resour.">
        <title>The genomes of chicory, endive, great burdock and yacon provide insights into Asteraceae paleo-polyploidization history and plant inulin production.</title>
        <authorList>
            <person name="Fan W."/>
            <person name="Wang S."/>
            <person name="Wang H."/>
            <person name="Wang A."/>
            <person name="Jiang F."/>
            <person name="Liu H."/>
            <person name="Zhao H."/>
            <person name="Xu D."/>
            <person name="Zhang Y."/>
        </authorList>
    </citation>
    <scope>NUCLEOTIDE SEQUENCE [LARGE SCALE GENOMIC DNA]</scope>
    <source>
        <strain evidence="2">cv. Niubang</strain>
    </source>
</reference>
<protein>
    <submittedName>
        <fullName evidence="1">Uncharacterized protein</fullName>
    </submittedName>
</protein>
<accession>A0ACB8ZH31</accession>
<gene>
    <name evidence="1" type="ORF">L6452_30243</name>
</gene>
<evidence type="ECO:0000313" key="2">
    <source>
        <dbReference type="Proteomes" id="UP001055879"/>
    </source>
</evidence>